<sequence>MASHYQSQGKIGYWEEVLVYKSGEALAQVVQRSCGCPIPKSVLGQAGQGLEQPGLVEDVPAMAEGLELDAFEDHFLHKPFCDSTTGFHDSSVAAAMLPSQAQQGSRQHPAS</sequence>
<dbReference type="OrthoDB" id="9222287at2759"/>
<evidence type="ECO:0000313" key="1">
    <source>
        <dbReference type="EMBL" id="RMC12024.1"/>
    </source>
</evidence>
<proteinExistence type="predicted"/>
<dbReference type="AlphaFoldDB" id="A0A3M0KLC1"/>
<evidence type="ECO:0000313" key="2">
    <source>
        <dbReference type="Proteomes" id="UP000269221"/>
    </source>
</evidence>
<comment type="caution">
    <text evidence="1">The sequence shown here is derived from an EMBL/GenBank/DDBJ whole genome shotgun (WGS) entry which is preliminary data.</text>
</comment>
<keyword evidence="2" id="KW-1185">Reference proteome</keyword>
<name>A0A3M0KLC1_HIRRU</name>
<protein>
    <submittedName>
        <fullName evidence="1">Uncharacterized protein</fullName>
    </submittedName>
</protein>
<dbReference type="Proteomes" id="UP000269221">
    <property type="component" value="Unassembled WGS sequence"/>
</dbReference>
<gene>
    <name evidence="1" type="ORF">DUI87_11157</name>
</gene>
<reference evidence="1 2" key="1">
    <citation type="submission" date="2018-07" db="EMBL/GenBank/DDBJ databases">
        <title>A high quality draft genome assembly of the barn swallow (H. rustica rustica).</title>
        <authorList>
            <person name="Formenti G."/>
            <person name="Chiara M."/>
            <person name="Poveda L."/>
            <person name="Francoijs K.-J."/>
            <person name="Bonisoli-Alquati A."/>
            <person name="Canova L."/>
            <person name="Gianfranceschi L."/>
            <person name="Horner D.S."/>
            <person name="Saino N."/>
        </authorList>
    </citation>
    <scope>NUCLEOTIDE SEQUENCE [LARGE SCALE GENOMIC DNA]</scope>
    <source>
        <strain evidence="1">Chelidonia</strain>
        <tissue evidence="1">Blood</tissue>
    </source>
</reference>
<organism evidence="1 2">
    <name type="scientific">Hirundo rustica rustica</name>
    <dbReference type="NCBI Taxonomy" id="333673"/>
    <lineage>
        <taxon>Eukaryota</taxon>
        <taxon>Metazoa</taxon>
        <taxon>Chordata</taxon>
        <taxon>Craniata</taxon>
        <taxon>Vertebrata</taxon>
        <taxon>Euteleostomi</taxon>
        <taxon>Archelosauria</taxon>
        <taxon>Archosauria</taxon>
        <taxon>Dinosauria</taxon>
        <taxon>Saurischia</taxon>
        <taxon>Theropoda</taxon>
        <taxon>Coelurosauria</taxon>
        <taxon>Aves</taxon>
        <taxon>Neognathae</taxon>
        <taxon>Neoaves</taxon>
        <taxon>Telluraves</taxon>
        <taxon>Australaves</taxon>
        <taxon>Passeriformes</taxon>
        <taxon>Sylvioidea</taxon>
        <taxon>Hirundinidae</taxon>
        <taxon>Hirundo</taxon>
    </lineage>
</organism>
<accession>A0A3M0KLC1</accession>
<dbReference type="EMBL" id="QRBI01000107">
    <property type="protein sequence ID" value="RMC12024.1"/>
    <property type="molecule type" value="Genomic_DNA"/>
</dbReference>